<accession>X1CMN7</accession>
<evidence type="ECO:0000313" key="1">
    <source>
        <dbReference type="EMBL" id="GAG97423.1"/>
    </source>
</evidence>
<name>X1CMN7_9ZZZZ</name>
<dbReference type="AlphaFoldDB" id="X1CMN7"/>
<comment type="caution">
    <text evidence="1">The sequence shown here is derived from an EMBL/GenBank/DDBJ whole genome shotgun (WGS) entry which is preliminary data.</text>
</comment>
<sequence>MNIGYRYVVIHKMDEKWKYQTVSVPKEILKAIKELIAELKYWPSVTSFAREALLEKIRQEKAVLKELRENEGKV</sequence>
<proteinExistence type="predicted"/>
<protein>
    <submittedName>
        <fullName evidence="1">Uncharacterized protein</fullName>
    </submittedName>
</protein>
<reference evidence="1" key="1">
    <citation type="journal article" date="2014" name="Front. Microbiol.">
        <title>High frequency of phylogenetically diverse reductive dehalogenase-homologous genes in deep subseafloor sedimentary metagenomes.</title>
        <authorList>
            <person name="Kawai M."/>
            <person name="Futagami T."/>
            <person name="Toyoda A."/>
            <person name="Takaki Y."/>
            <person name="Nishi S."/>
            <person name="Hori S."/>
            <person name="Arai W."/>
            <person name="Tsubouchi T."/>
            <person name="Morono Y."/>
            <person name="Uchiyama I."/>
            <person name="Ito T."/>
            <person name="Fujiyama A."/>
            <person name="Inagaki F."/>
            <person name="Takami H."/>
        </authorList>
    </citation>
    <scope>NUCLEOTIDE SEQUENCE</scope>
    <source>
        <strain evidence="1">Expedition CK06-06</strain>
    </source>
</reference>
<organism evidence="1">
    <name type="scientific">marine sediment metagenome</name>
    <dbReference type="NCBI Taxonomy" id="412755"/>
    <lineage>
        <taxon>unclassified sequences</taxon>
        <taxon>metagenomes</taxon>
        <taxon>ecological metagenomes</taxon>
    </lineage>
</organism>
<dbReference type="EMBL" id="BART01022520">
    <property type="protein sequence ID" value="GAG97423.1"/>
    <property type="molecule type" value="Genomic_DNA"/>
</dbReference>
<gene>
    <name evidence="1" type="ORF">S01H4_41212</name>
</gene>